<feature type="compositionally biased region" description="Polar residues" evidence="1">
    <location>
        <begin position="58"/>
        <end position="71"/>
    </location>
</feature>
<feature type="compositionally biased region" description="Polar residues" evidence="1">
    <location>
        <begin position="198"/>
        <end position="210"/>
    </location>
</feature>
<accession>A0A1L9SBT4</accession>
<reference evidence="3" key="1">
    <citation type="journal article" date="2017" name="Genome Biol.">
        <title>Comparative genomics reveals high biological diversity and specific adaptations in the industrially and medically important fungal genus Aspergillus.</title>
        <authorList>
            <person name="de Vries R.P."/>
            <person name="Riley R."/>
            <person name="Wiebenga A."/>
            <person name="Aguilar-Osorio G."/>
            <person name="Amillis S."/>
            <person name="Uchima C.A."/>
            <person name="Anderluh G."/>
            <person name="Asadollahi M."/>
            <person name="Askin M."/>
            <person name="Barry K."/>
            <person name="Battaglia E."/>
            <person name="Bayram O."/>
            <person name="Benocci T."/>
            <person name="Braus-Stromeyer S.A."/>
            <person name="Caldana C."/>
            <person name="Canovas D."/>
            <person name="Cerqueira G.C."/>
            <person name="Chen F."/>
            <person name="Chen W."/>
            <person name="Choi C."/>
            <person name="Clum A."/>
            <person name="Dos Santos R.A."/>
            <person name="Damasio A.R."/>
            <person name="Diallinas G."/>
            <person name="Emri T."/>
            <person name="Fekete E."/>
            <person name="Flipphi M."/>
            <person name="Freyberg S."/>
            <person name="Gallo A."/>
            <person name="Gournas C."/>
            <person name="Habgood R."/>
            <person name="Hainaut M."/>
            <person name="Harispe M.L."/>
            <person name="Henrissat B."/>
            <person name="Hilden K.S."/>
            <person name="Hope R."/>
            <person name="Hossain A."/>
            <person name="Karabika E."/>
            <person name="Karaffa L."/>
            <person name="Karanyi Z."/>
            <person name="Krasevec N."/>
            <person name="Kuo A."/>
            <person name="Kusch H."/>
            <person name="LaButti K."/>
            <person name="Lagendijk E.L."/>
            <person name="Lapidus A."/>
            <person name="Levasseur A."/>
            <person name="Lindquist E."/>
            <person name="Lipzen A."/>
            <person name="Logrieco A.F."/>
            <person name="MacCabe A."/>
            <person name="Maekelae M.R."/>
            <person name="Malavazi I."/>
            <person name="Melin P."/>
            <person name="Meyer V."/>
            <person name="Mielnichuk N."/>
            <person name="Miskei M."/>
            <person name="Molnar A.P."/>
            <person name="Mule G."/>
            <person name="Ngan C.Y."/>
            <person name="Orejas M."/>
            <person name="Orosz E."/>
            <person name="Ouedraogo J.P."/>
            <person name="Overkamp K.M."/>
            <person name="Park H.-S."/>
            <person name="Perrone G."/>
            <person name="Piumi F."/>
            <person name="Punt P.J."/>
            <person name="Ram A.F."/>
            <person name="Ramon A."/>
            <person name="Rauscher S."/>
            <person name="Record E."/>
            <person name="Riano-Pachon D.M."/>
            <person name="Robert V."/>
            <person name="Roehrig J."/>
            <person name="Ruller R."/>
            <person name="Salamov A."/>
            <person name="Salih N.S."/>
            <person name="Samson R.A."/>
            <person name="Sandor E."/>
            <person name="Sanguinetti M."/>
            <person name="Schuetze T."/>
            <person name="Sepcic K."/>
            <person name="Shelest E."/>
            <person name="Sherlock G."/>
            <person name="Sophianopoulou V."/>
            <person name="Squina F.M."/>
            <person name="Sun H."/>
            <person name="Susca A."/>
            <person name="Todd R.B."/>
            <person name="Tsang A."/>
            <person name="Unkles S.E."/>
            <person name="van de Wiele N."/>
            <person name="van Rossen-Uffink D."/>
            <person name="Oliveira J.V."/>
            <person name="Vesth T.C."/>
            <person name="Visser J."/>
            <person name="Yu J.-H."/>
            <person name="Zhou M."/>
            <person name="Andersen M.R."/>
            <person name="Archer D.B."/>
            <person name="Baker S.E."/>
            <person name="Benoit I."/>
            <person name="Brakhage A.A."/>
            <person name="Braus G.H."/>
            <person name="Fischer R."/>
            <person name="Frisvad J.C."/>
            <person name="Goldman G.H."/>
            <person name="Houbraken J."/>
            <person name="Oakley B."/>
            <person name="Pocsi I."/>
            <person name="Scazzocchio C."/>
            <person name="Seiboth B."/>
            <person name="vanKuyk P.A."/>
            <person name="Wortman J."/>
            <person name="Dyer P.S."/>
            <person name="Grigoriev I.V."/>
        </authorList>
    </citation>
    <scope>NUCLEOTIDE SEQUENCE [LARGE SCALE GENOMIC DNA]</scope>
    <source>
        <strain evidence="3">CBS 506.65</strain>
    </source>
</reference>
<feature type="region of interest" description="Disordered" evidence="1">
    <location>
        <begin position="56"/>
        <end position="123"/>
    </location>
</feature>
<name>A0A1L9SBT4_9EURO</name>
<organism evidence="2 3">
    <name type="scientific">Penicilliopsis zonata CBS 506.65</name>
    <dbReference type="NCBI Taxonomy" id="1073090"/>
    <lineage>
        <taxon>Eukaryota</taxon>
        <taxon>Fungi</taxon>
        <taxon>Dikarya</taxon>
        <taxon>Ascomycota</taxon>
        <taxon>Pezizomycotina</taxon>
        <taxon>Eurotiomycetes</taxon>
        <taxon>Eurotiomycetidae</taxon>
        <taxon>Eurotiales</taxon>
        <taxon>Aspergillaceae</taxon>
        <taxon>Penicilliopsis</taxon>
    </lineage>
</organism>
<sequence>MEWLLDTMDKLFGSLRRKRPLSTDLHSRWGDLSITSPSDGSWSHWNQETEVIADAAEATSSEPRSATQSASILDGQRKSISSLPSRHYNPSLRSQLKETRPDRRTSNFAFNNSNPADDSRCSNPRTECLHEKRAAMDSYCKNRLQGEEPVSVWSTDEDSGSEVESLRESSFSIQSPRPYRVAGEPEFALLSLTSQMRLSQQSSSTENTMASLGSSPSRASSQHTSFTAPSVLSGHSFLHENIPPCINNSPRPEIDKGDHFQHHGFDQELSS</sequence>
<dbReference type="VEuPathDB" id="FungiDB:ASPZODRAFT_696718"/>
<evidence type="ECO:0000256" key="1">
    <source>
        <dbReference type="SAM" id="MobiDB-lite"/>
    </source>
</evidence>
<dbReference type="Proteomes" id="UP000184188">
    <property type="component" value="Unassembled WGS sequence"/>
</dbReference>
<feature type="compositionally biased region" description="Basic and acidic residues" evidence="1">
    <location>
        <begin position="95"/>
        <end position="105"/>
    </location>
</feature>
<dbReference type="GeneID" id="34616058"/>
<evidence type="ECO:0000313" key="2">
    <source>
        <dbReference type="EMBL" id="OJJ44588.1"/>
    </source>
</evidence>
<dbReference type="AlphaFoldDB" id="A0A1L9SBT4"/>
<feature type="region of interest" description="Disordered" evidence="1">
    <location>
        <begin position="198"/>
        <end position="226"/>
    </location>
</feature>
<feature type="compositionally biased region" description="Basic and acidic residues" evidence="1">
    <location>
        <begin position="252"/>
        <end position="271"/>
    </location>
</feature>
<feature type="compositionally biased region" description="Polar residues" evidence="1">
    <location>
        <begin position="106"/>
        <end position="123"/>
    </location>
</feature>
<keyword evidence="3" id="KW-1185">Reference proteome</keyword>
<dbReference type="EMBL" id="KV878347">
    <property type="protein sequence ID" value="OJJ44588.1"/>
    <property type="molecule type" value="Genomic_DNA"/>
</dbReference>
<dbReference type="OrthoDB" id="4356069at2759"/>
<feature type="compositionally biased region" description="Low complexity" evidence="1">
    <location>
        <begin position="211"/>
        <end position="221"/>
    </location>
</feature>
<evidence type="ECO:0000313" key="3">
    <source>
        <dbReference type="Proteomes" id="UP000184188"/>
    </source>
</evidence>
<gene>
    <name evidence="2" type="ORF">ASPZODRAFT_696718</name>
</gene>
<protein>
    <submittedName>
        <fullName evidence="2">Uncharacterized protein</fullName>
    </submittedName>
</protein>
<dbReference type="RefSeq" id="XP_022579098.1">
    <property type="nucleotide sequence ID" value="XM_022729594.1"/>
</dbReference>
<feature type="region of interest" description="Disordered" evidence="1">
    <location>
        <begin position="241"/>
        <end position="271"/>
    </location>
</feature>
<proteinExistence type="predicted"/>